<keyword evidence="1" id="KW-0274">FAD</keyword>
<feature type="binding site" evidence="1">
    <location>
        <begin position="79"/>
        <end position="81"/>
    </location>
    <ligand>
        <name>FAD</name>
        <dbReference type="ChEBI" id="CHEBI:57692"/>
        <note>ligand shared between neighboring subunits</note>
    </ligand>
</feature>
<dbReference type="SUPFAM" id="SSF69796">
    <property type="entry name" value="Thymidylate synthase-complementing protein Thy1"/>
    <property type="match status" value="1"/>
</dbReference>
<dbReference type="PANTHER" id="PTHR34934:SF1">
    <property type="entry name" value="FLAVIN-DEPENDENT THYMIDYLATE SYNTHASE"/>
    <property type="match status" value="1"/>
</dbReference>
<feature type="binding site" evidence="1">
    <location>
        <position position="187"/>
    </location>
    <ligand>
        <name>FAD</name>
        <dbReference type="ChEBI" id="CHEBI:57692"/>
        <note>ligand shared between neighboring subunits</note>
    </ligand>
</feature>
<feature type="binding site" evidence="1">
    <location>
        <position position="55"/>
    </location>
    <ligand>
        <name>FAD</name>
        <dbReference type="ChEBI" id="CHEBI:57692"/>
        <note>ligand shared between neighboring subunits</note>
    </ligand>
</feature>
<dbReference type="GO" id="GO:0050660">
    <property type="term" value="F:flavin adenine dinucleotide binding"/>
    <property type="evidence" value="ECO:0007669"/>
    <property type="project" value="UniProtKB-UniRule"/>
</dbReference>
<keyword evidence="1" id="KW-0489">Methyltransferase</keyword>
<keyword evidence="1" id="KW-0808">Transferase</keyword>
<comment type="catalytic activity">
    <reaction evidence="1">
        <text>dUMP + (6R)-5,10-methylene-5,6,7,8-tetrahydrofolate + NADPH + H(+) = dTMP + (6S)-5,6,7,8-tetrahydrofolate + NADP(+)</text>
        <dbReference type="Rhea" id="RHEA:29043"/>
        <dbReference type="ChEBI" id="CHEBI:15378"/>
        <dbReference type="ChEBI" id="CHEBI:15636"/>
        <dbReference type="ChEBI" id="CHEBI:57453"/>
        <dbReference type="ChEBI" id="CHEBI:57783"/>
        <dbReference type="ChEBI" id="CHEBI:58349"/>
        <dbReference type="ChEBI" id="CHEBI:63528"/>
        <dbReference type="ChEBI" id="CHEBI:246422"/>
        <dbReference type="EC" id="2.1.1.148"/>
    </reaction>
</comment>
<dbReference type="GO" id="GO:0004799">
    <property type="term" value="F:thymidylate synthase activity"/>
    <property type="evidence" value="ECO:0007669"/>
    <property type="project" value="TreeGrafter"/>
</dbReference>
<feature type="active site" description="Involved in ionization of N3 of dUMP, leading to its activation" evidence="1">
    <location>
        <position position="192"/>
    </location>
</feature>
<comment type="function">
    <text evidence="1">Catalyzes the reductive methylation of 2'-deoxyuridine-5'-monophosphate (dUMP) to 2'-deoxythymidine-5'-monophosphate (dTMP) while utilizing 5,10-methylenetetrahydrofolate (mTHF) as the methyl donor, and NADPH and FADH(2) as the reductant.</text>
</comment>
<dbReference type="GO" id="GO:0006231">
    <property type="term" value="P:dTMP biosynthetic process"/>
    <property type="evidence" value="ECO:0007669"/>
    <property type="project" value="UniProtKB-UniRule"/>
</dbReference>
<dbReference type="STRING" id="755172.HMPREF1863_00383"/>
<dbReference type="EMBL" id="LSDG01000008">
    <property type="protein sequence ID" value="KXB68065.1"/>
    <property type="molecule type" value="Genomic_DNA"/>
</dbReference>
<keyword evidence="1" id="KW-0521">NADP</keyword>
<dbReference type="UniPathway" id="UPA00575"/>
<dbReference type="OrthoDB" id="9780625at2"/>
<dbReference type="InterPro" id="IPR036098">
    <property type="entry name" value="Thymidylate_synthase_ThyX_sf"/>
</dbReference>
<name>A0A134AK63_9FIRM</name>
<dbReference type="GO" id="GO:0032259">
    <property type="term" value="P:methylation"/>
    <property type="evidence" value="ECO:0007669"/>
    <property type="project" value="UniProtKB-KW"/>
</dbReference>
<feature type="binding site" description="in other chain" evidence="1">
    <location>
        <position position="165"/>
    </location>
    <ligand>
        <name>dUMP</name>
        <dbReference type="ChEBI" id="CHEBI:246422"/>
        <note>ligand shared between dimeric partners</note>
    </ligand>
</feature>
<dbReference type="GO" id="GO:0050797">
    <property type="term" value="F:thymidylate synthase (FAD) activity"/>
    <property type="evidence" value="ECO:0007669"/>
    <property type="project" value="UniProtKB-UniRule"/>
</dbReference>
<organism evidence="2 3">
    <name type="scientific">Aedoeadaptatus coxii</name>
    <dbReference type="NCBI Taxonomy" id="755172"/>
    <lineage>
        <taxon>Bacteria</taxon>
        <taxon>Bacillati</taxon>
        <taxon>Bacillota</taxon>
        <taxon>Tissierellia</taxon>
        <taxon>Tissierellales</taxon>
        <taxon>Peptoniphilaceae</taxon>
        <taxon>Aedoeadaptatus</taxon>
    </lineage>
</organism>
<evidence type="ECO:0000313" key="3">
    <source>
        <dbReference type="Proteomes" id="UP000070442"/>
    </source>
</evidence>
<reference evidence="3" key="1">
    <citation type="submission" date="2016-01" db="EMBL/GenBank/DDBJ databases">
        <authorList>
            <person name="Mitreva M."/>
            <person name="Pepin K.H."/>
            <person name="Mihindukulasuriya K.A."/>
            <person name="Fulton R."/>
            <person name="Fronick C."/>
            <person name="O'Laughlin M."/>
            <person name="Miner T."/>
            <person name="Herter B."/>
            <person name="Rosa B.A."/>
            <person name="Cordes M."/>
            <person name="Tomlinson C."/>
            <person name="Wollam A."/>
            <person name="Palsikar V.B."/>
            <person name="Mardis E.R."/>
            <person name="Wilson R.K."/>
        </authorList>
    </citation>
    <scope>NUCLEOTIDE SEQUENCE [LARGE SCALE GENOMIC DNA]</scope>
    <source>
        <strain evidence="3">DNF00729</strain>
    </source>
</reference>
<dbReference type="PANTHER" id="PTHR34934">
    <property type="entry name" value="FLAVIN-DEPENDENT THYMIDYLATE SYNTHASE"/>
    <property type="match status" value="1"/>
</dbReference>
<accession>A0A134AK63</accession>
<feature type="binding site" evidence="1">
    <location>
        <position position="192"/>
    </location>
    <ligand>
        <name>dUMP</name>
        <dbReference type="ChEBI" id="CHEBI:246422"/>
        <note>ligand shared between dimeric partners</note>
    </ligand>
</feature>
<feature type="binding site" description="in other chain" evidence="1">
    <location>
        <begin position="87"/>
        <end position="91"/>
    </location>
    <ligand>
        <name>dUMP</name>
        <dbReference type="ChEBI" id="CHEBI:246422"/>
        <note>ligand shared between dimeric partners</note>
    </ligand>
</feature>
<evidence type="ECO:0000313" key="2">
    <source>
        <dbReference type="EMBL" id="KXB68065.1"/>
    </source>
</evidence>
<dbReference type="Proteomes" id="UP000070442">
    <property type="component" value="Unassembled WGS sequence"/>
</dbReference>
<keyword evidence="1" id="KW-0285">Flavoprotein</keyword>
<dbReference type="GO" id="GO:0006235">
    <property type="term" value="P:dTTP biosynthetic process"/>
    <property type="evidence" value="ECO:0007669"/>
    <property type="project" value="UniProtKB-UniRule"/>
</dbReference>
<dbReference type="HAMAP" id="MF_01408">
    <property type="entry name" value="ThyX"/>
    <property type="match status" value="1"/>
</dbReference>
<comment type="pathway">
    <text evidence="1">Pyrimidine metabolism; dTTP biosynthesis.</text>
</comment>
<feature type="binding site" evidence="1">
    <location>
        <position position="87"/>
    </location>
    <ligand>
        <name>FAD</name>
        <dbReference type="ChEBI" id="CHEBI:57692"/>
        <note>ligand shared between neighboring subunits</note>
    </ligand>
</feature>
<keyword evidence="3" id="KW-1185">Reference proteome</keyword>
<comment type="subunit">
    <text evidence="1">Homotetramer.</text>
</comment>
<dbReference type="Pfam" id="PF02511">
    <property type="entry name" value="Thy1"/>
    <property type="match status" value="1"/>
</dbReference>
<feature type="binding site" evidence="1">
    <location>
        <begin position="181"/>
        <end position="183"/>
    </location>
    <ligand>
        <name>FAD</name>
        <dbReference type="ChEBI" id="CHEBI:57692"/>
        <note>ligand shared between neighboring subunits</note>
    </ligand>
</feature>
<dbReference type="NCBIfam" id="TIGR02170">
    <property type="entry name" value="thyX"/>
    <property type="match status" value="1"/>
</dbReference>
<evidence type="ECO:0000256" key="1">
    <source>
        <dbReference type="HAMAP-Rule" id="MF_01408"/>
    </source>
</evidence>
<dbReference type="AlphaFoldDB" id="A0A134AK63"/>
<comment type="cofactor">
    <cofactor evidence="1">
        <name>FAD</name>
        <dbReference type="ChEBI" id="CHEBI:57692"/>
    </cofactor>
    <text evidence="1">Binds 4 FAD per tetramer. Each FAD binding site is formed by three monomers.</text>
</comment>
<comment type="caution">
    <text evidence="2">The sequence shown here is derived from an EMBL/GenBank/DDBJ whole genome shotgun (WGS) entry which is preliminary data.</text>
</comment>
<dbReference type="InterPro" id="IPR003669">
    <property type="entry name" value="Thymidylate_synthase_ThyX"/>
</dbReference>
<dbReference type="CDD" id="cd20175">
    <property type="entry name" value="ThyX"/>
    <property type="match status" value="1"/>
</dbReference>
<protein>
    <recommendedName>
        <fullName evidence="1">Flavin-dependent thymidylate synthase</fullName>
        <shortName evidence="1">FDTS</shortName>
        <ecNumber evidence="1">2.1.1.148</ecNumber>
    </recommendedName>
    <alternativeName>
        <fullName evidence="1">FAD-dependent thymidylate synthase</fullName>
    </alternativeName>
    <alternativeName>
        <fullName evidence="1">Thymidylate synthase ThyX</fullName>
        <shortName evidence="1">TS</shortName>
        <shortName evidence="1">TSase</shortName>
    </alternativeName>
</protein>
<dbReference type="GO" id="GO:0070402">
    <property type="term" value="F:NADPH binding"/>
    <property type="evidence" value="ECO:0007669"/>
    <property type="project" value="TreeGrafter"/>
</dbReference>
<proteinExistence type="inferred from homology"/>
<keyword evidence="1" id="KW-0545">Nucleotide biosynthesis</keyword>
<dbReference type="PROSITE" id="PS51331">
    <property type="entry name" value="THYX"/>
    <property type="match status" value="1"/>
</dbReference>
<dbReference type="Gene3D" id="3.30.1360.170">
    <property type="match status" value="1"/>
</dbReference>
<dbReference type="EC" id="2.1.1.148" evidence="1"/>
<comment type="similarity">
    <text evidence="1">Belongs to the thymidylate synthase ThyX family.</text>
</comment>
<dbReference type="PATRIC" id="fig|755172.3.peg.369"/>
<gene>
    <name evidence="1" type="primary">thyX</name>
    <name evidence="2" type="ORF">HMPREF1863_00383</name>
</gene>
<sequence>MNVKLIAYTPEAEATIAKAAKLCYSPVGVEEIEKKLNDDEVERFVAMLASMGHDSPLEHVSFTFAVEGVSRVLTHQLVRHRLASYSQQSQRYVKLDQFDYIVPDAIKGDEEAEAVFLKSMEAANESYHNITDILQKKHYDNYIAEGMEEKKAARQAEKRAIEDARYVLPNACETKIVLTMNARSLLHFFHMRLCLRAQWEIRDMALAMLKEVMNTAPALFKKAGPPCVKGGCPEGAMTCGKIQEVRRFYKEELWTKQ</sequence>
<feature type="binding site" evidence="1">
    <location>
        <begin position="76"/>
        <end position="79"/>
    </location>
    <ligand>
        <name>dUMP</name>
        <dbReference type="ChEBI" id="CHEBI:246422"/>
        <note>ligand shared between dimeric partners</note>
    </ligand>
</feature>
<dbReference type="RefSeq" id="WP_068366838.1">
    <property type="nucleotide sequence ID" value="NZ_CAMQER010000013.1"/>
</dbReference>